<evidence type="ECO:0000313" key="2">
    <source>
        <dbReference type="Proteomes" id="UP000276133"/>
    </source>
</evidence>
<dbReference type="Proteomes" id="UP000276133">
    <property type="component" value="Unassembled WGS sequence"/>
</dbReference>
<keyword evidence="2" id="KW-1185">Reference proteome</keyword>
<sequence>MISVKFLLNYNNHFLLFIFNSWLLVQRQKTNICGFIFRLNLKRSCLNTATASELAEMAYSEAIYGS</sequence>
<reference evidence="1 2" key="1">
    <citation type="journal article" date="2018" name="Sci. Rep.">
        <title>Genomic signatures of local adaptation to the degree of environmental predictability in rotifers.</title>
        <authorList>
            <person name="Franch-Gras L."/>
            <person name="Hahn C."/>
            <person name="Garcia-Roger E.M."/>
            <person name="Carmona M.J."/>
            <person name="Serra M."/>
            <person name="Gomez A."/>
        </authorList>
    </citation>
    <scope>NUCLEOTIDE SEQUENCE [LARGE SCALE GENOMIC DNA]</scope>
    <source>
        <strain evidence="1">HYR1</strain>
    </source>
</reference>
<comment type="caution">
    <text evidence="1">The sequence shown here is derived from an EMBL/GenBank/DDBJ whole genome shotgun (WGS) entry which is preliminary data.</text>
</comment>
<protein>
    <submittedName>
        <fullName evidence="1">Uncharacterized protein</fullName>
    </submittedName>
</protein>
<dbReference type="AlphaFoldDB" id="A0A3M7PCL5"/>
<name>A0A3M7PCL5_BRAPC</name>
<dbReference type="EMBL" id="REGN01011908">
    <property type="protein sequence ID" value="RMZ96788.1"/>
    <property type="molecule type" value="Genomic_DNA"/>
</dbReference>
<evidence type="ECO:0000313" key="1">
    <source>
        <dbReference type="EMBL" id="RMZ96788.1"/>
    </source>
</evidence>
<organism evidence="1 2">
    <name type="scientific">Brachionus plicatilis</name>
    <name type="common">Marine rotifer</name>
    <name type="synonym">Brachionus muelleri</name>
    <dbReference type="NCBI Taxonomy" id="10195"/>
    <lineage>
        <taxon>Eukaryota</taxon>
        <taxon>Metazoa</taxon>
        <taxon>Spiralia</taxon>
        <taxon>Gnathifera</taxon>
        <taxon>Rotifera</taxon>
        <taxon>Eurotatoria</taxon>
        <taxon>Monogononta</taxon>
        <taxon>Pseudotrocha</taxon>
        <taxon>Ploima</taxon>
        <taxon>Brachionidae</taxon>
        <taxon>Brachionus</taxon>
    </lineage>
</organism>
<proteinExistence type="predicted"/>
<accession>A0A3M7PCL5</accession>
<gene>
    <name evidence="1" type="ORF">BpHYR1_020821</name>
</gene>